<dbReference type="Gene3D" id="1.10.3460.10">
    <property type="entry name" value="Chlorophyll a/b binding protein domain"/>
    <property type="match status" value="1"/>
</dbReference>
<keyword evidence="7" id="KW-0604">Photosystem II</keyword>
<evidence type="ECO:0000256" key="8">
    <source>
        <dbReference type="SAM" id="MobiDB-lite"/>
    </source>
</evidence>
<keyword evidence="4 7" id="KW-0602">Photosynthesis</keyword>
<feature type="compositionally biased region" description="Acidic residues" evidence="8">
    <location>
        <begin position="394"/>
        <end position="404"/>
    </location>
</feature>
<comment type="function">
    <text evidence="7">The light-harvesting complex (LHC) functions as a light receptor, it captures and delivers excitation energy to photosystems with which it is closely associated.</text>
</comment>
<keyword evidence="6 7" id="KW-0157">Chromophore</keyword>
<feature type="region of interest" description="Disordered" evidence="8">
    <location>
        <begin position="213"/>
        <end position="276"/>
    </location>
</feature>
<evidence type="ECO:0000256" key="1">
    <source>
        <dbReference type="ARBA" id="ARBA00004334"/>
    </source>
</evidence>
<sequence length="460" mass="51497">MSIVSGFSNVQVSRKYNALKMSFEDEIGALPPAGFWDPLGLSKGVTPETFNKRREAELKHGRVAMLAVVGYLVQEIARFPGAIDLDGTTFQSVPNGVAALSAIPAFGWFQIAASIGYWEIFGWKQNENGPVGDYGFYSLPKPLEGQEKPDVDDGSSENAFIETDNNEQTLDLACDNIDEVSSFFSSNVDAEALNIELPTSSLPASSLALEESKKQYPYQQQQPQAVKQQSPQLPLTQHRYEIELTTRSESRPQRDNEPTPKSILYPSGLASQQSTPVIPPRNTFHRGQMMSHSEVRFVTSRVLQPLETLDPYADDYYYIQVFNSISLGALRHPVPVVEHQAGGGRNQLQEFRRSLQEKSKDWAEREQVLGQQQRSSVARPREQLSLPLSWDSEPGTEDVEDGSDLVEGSSPSSSQALFSTRLWTMRRSVQRGYEALHTALELEHLLRLPLIWGILRRAQR</sequence>
<evidence type="ECO:0000256" key="5">
    <source>
        <dbReference type="ARBA" id="ARBA00022640"/>
    </source>
</evidence>
<comment type="caution">
    <text evidence="9">The sequence shown here is derived from an EMBL/GenBank/DDBJ whole genome shotgun (WGS) entry which is preliminary data.</text>
</comment>
<dbReference type="EMBL" id="CAXAQS010000162">
    <property type="protein sequence ID" value="CAK9250380.1"/>
    <property type="molecule type" value="Genomic_DNA"/>
</dbReference>
<evidence type="ECO:0000313" key="10">
    <source>
        <dbReference type="Proteomes" id="UP001497444"/>
    </source>
</evidence>
<gene>
    <name evidence="9" type="ORF">CSSPJE1EN1_LOCUS25758</name>
</gene>
<organism evidence="9 10">
    <name type="scientific">Sphagnum jensenii</name>
    <dbReference type="NCBI Taxonomy" id="128206"/>
    <lineage>
        <taxon>Eukaryota</taxon>
        <taxon>Viridiplantae</taxon>
        <taxon>Streptophyta</taxon>
        <taxon>Embryophyta</taxon>
        <taxon>Bryophyta</taxon>
        <taxon>Sphagnophytina</taxon>
        <taxon>Sphagnopsida</taxon>
        <taxon>Sphagnales</taxon>
        <taxon>Sphagnaceae</taxon>
        <taxon>Sphagnum</taxon>
    </lineage>
</organism>
<keyword evidence="7" id="KW-0603">Photosystem I</keyword>
<dbReference type="PANTHER" id="PTHR21649">
    <property type="entry name" value="CHLOROPHYLL A/B BINDING PROTEIN"/>
    <property type="match status" value="1"/>
</dbReference>
<dbReference type="Pfam" id="PF00504">
    <property type="entry name" value="Chloroa_b-bind"/>
    <property type="match status" value="1"/>
</dbReference>
<evidence type="ECO:0000256" key="7">
    <source>
        <dbReference type="RuleBase" id="RU363080"/>
    </source>
</evidence>
<feature type="compositionally biased region" description="Basic and acidic residues" evidence="8">
    <location>
        <begin position="238"/>
        <end position="258"/>
    </location>
</feature>
<keyword evidence="5 7" id="KW-0934">Plastid</keyword>
<name>A0ABP0VBR0_9BRYO</name>
<evidence type="ECO:0000256" key="6">
    <source>
        <dbReference type="ARBA" id="ARBA00022991"/>
    </source>
</evidence>
<keyword evidence="7" id="KW-0793">Thylakoid</keyword>
<evidence type="ECO:0000256" key="2">
    <source>
        <dbReference type="ARBA" id="ARBA00022494"/>
    </source>
</evidence>
<protein>
    <recommendedName>
        <fullName evidence="7">Chlorophyll a-b binding protein, chloroplastic</fullName>
    </recommendedName>
</protein>
<dbReference type="InterPro" id="IPR022796">
    <property type="entry name" value="Chloroa_b-bind"/>
</dbReference>
<keyword evidence="3 7" id="KW-0150">Chloroplast</keyword>
<keyword evidence="2 7" id="KW-0148">Chlorophyll</keyword>
<dbReference type="SUPFAM" id="SSF103511">
    <property type="entry name" value="Chlorophyll a-b binding protein"/>
    <property type="match status" value="1"/>
</dbReference>
<comment type="similarity">
    <text evidence="7">Belongs to the light-harvesting chlorophyll a/b-binding (LHC) protein family.</text>
</comment>
<evidence type="ECO:0000256" key="3">
    <source>
        <dbReference type="ARBA" id="ARBA00022528"/>
    </source>
</evidence>
<evidence type="ECO:0000313" key="9">
    <source>
        <dbReference type="EMBL" id="CAK9250380.1"/>
    </source>
</evidence>
<reference evidence="9" key="1">
    <citation type="submission" date="2024-02" db="EMBL/GenBank/DDBJ databases">
        <authorList>
            <consortium name="ELIXIR-Norway"/>
            <consortium name="Elixir Norway"/>
        </authorList>
    </citation>
    <scope>NUCLEOTIDE SEQUENCE</scope>
</reference>
<keyword evidence="10" id="KW-1185">Reference proteome</keyword>
<feature type="region of interest" description="Disordered" evidence="8">
    <location>
        <begin position="362"/>
        <end position="413"/>
    </location>
</feature>
<dbReference type="InterPro" id="IPR001344">
    <property type="entry name" value="Chloro_AB-bd_pln"/>
</dbReference>
<feature type="compositionally biased region" description="Low complexity" evidence="8">
    <location>
        <begin position="213"/>
        <end position="232"/>
    </location>
</feature>
<evidence type="ECO:0000256" key="4">
    <source>
        <dbReference type="ARBA" id="ARBA00022531"/>
    </source>
</evidence>
<proteinExistence type="inferred from homology"/>
<accession>A0ABP0VBR0</accession>
<dbReference type="Proteomes" id="UP001497444">
    <property type="component" value="Unassembled WGS sequence"/>
</dbReference>
<comment type="subcellular location">
    <subcellularLocation>
        <location evidence="1 7">Plastid</location>
        <location evidence="1 7">Chloroplast thylakoid membrane</location>
    </subcellularLocation>
</comment>